<evidence type="ECO:0000256" key="2">
    <source>
        <dbReference type="SAM" id="Phobius"/>
    </source>
</evidence>
<evidence type="ECO:0000256" key="1">
    <source>
        <dbReference type="SAM" id="MobiDB-lite"/>
    </source>
</evidence>
<proteinExistence type="predicted"/>
<accession>A0AA39EYR4</accession>
<keyword evidence="2" id="KW-0812">Transmembrane</keyword>
<dbReference type="AlphaFoldDB" id="A0AA39EYR4"/>
<comment type="caution">
    <text evidence="3">The sequence shown here is derived from an EMBL/GenBank/DDBJ whole genome shotgun (WGS) entry which is preliminary data.</text>
</comment>
<keyword evidence="4" id="KW-1185">Reference proteome</keyword>
<sequence>MKHCTANIGWYIGKFMLSISGILFIYWGFLKEKEIKCYCGAIERESRRDPNKKENYQSKSQSRCICRRRRGTTYPCGCYRDVKKNLIGKSNKLEMPQSEDITDDGKPCTCSRR</sequence>
<dbReference type="Proteomes" id="UP001168990">
    <property type="component" value="Unassembled WGS sequence"/>
</dbReference>
<name>A0AA39EYR4_9HYME</name>
<gene>
    <name evidence="3" type="ORF">PV328_011620</name>
</gene>
<evidence type="ECO:0000313" key="3">
    <source>
        <dbReference type="EMBL" id="KAK0157936.1"/>
    </source>
</evidence>
<reference evidence="3" key="1">
    <citation type="journal article" date="2023" name="bioRxiv">
        <title>Scaffold-level genome assemblies of two parasitoid biocontrol wasps reveal the parthenogenesis mechanism and an associated novel virus.</title>
        <authorList>
            <person name="Inwood S."/>
            <person name="Skelly J."/>
            <person name="Guhlin J."/>
            <person name="Harrop T."/>
            <person name="Goldson S."/>
            <person name="Dearden P."/>
        </authorList>
    </citation>
    <scope>NUCLEOTIDE SEQUENCE</scope>
    <source>
        <strain evidence="3">Irish</strain>
        <tissue evidence="3">Whole body</tissue>
    </source>
</reference>
<feature type="region of interest" description="Disordered" evidence="1">
    <location>
        <begin position="90"/>
        <end position="113"/>
    </location>
</feature>
<keyword evidence="2" id="KW-1133">Transmembrane helix</keyword>
<feature type="transmembrane region" description="Helical" evidence="2">
    <location>
        <begin position="12"/>
        <end position="29"/>
    </location>
</feature>
<dbReference type="EMBL" id="JAQQBS010001425">
    <property type="protein sequence ID" value="KAK0157936.1"/>
    <property type="molecule type" value="Genomic_DNA"/>
</dbReference>
<organism evidence="3 4">
    <name type="scientific">Microctonus aethiopoides</name>
    <dbReference type="NCBI Taxonomy" id="144406"/>
    <lineage>
        <taxon>Eukaryota</taxon>
        <taxon>Metazoa</taxon>
        <taxon>Ecdysozoa</taxon>
        <taxon>Arthropoda</taxon>
        <taxon>Hexapoda</taxon>
        <taxon>Insecta</taxon>
        <taxon>Pterygota</taxon>
        <taxon>Neoptera</taxon>
        <taxon>Endopterygota</taxon>
        <taxon>Hymenoptera</taxon>
        <taxon>Apocrita</taxon>
        <taxon>Ichneumonoidea</taxon>
        <taxon>Braconidae</taxon>
        <taxon>Euphorinae</taxon>
        <taxon>Microctonus</taxon>
    </lineage>
</organism>
<evidence type="ECO:0000313" key="4">
    <source>
        <dbReference type="Proteomes" id="UP001168990"/>
    </source>
</evidence>
<protein>
    <submittedName>
        <fullName evidence="3">Uncharacterized protein</fullName>
    </submittedName>
</protein>
<reference evidence="3" key="2">
    <citation type="submission" date="2023-03" db="EMBL/GenBank/DDBJ databases">
        <authorList>
            <person name="Inwood S.N."/>
            <person name="Skelly J.G."/>
            <person name="Guhlin J."/>
            <person name="Harrop T.W.R."/>
            <person name="Goldson S.G."/>
            <person name="Dearden P.K."/>
        </authorList>
    </citation>
    <scope>NUCLEOTIDE SEQUENCE</scope>
    <source>
        <strain evidence="3">Irish</strain>
        <tissue evidence="3">Whole body</tissue>
    </source>
</reference>
<keyword evidence="2" id="KW-0472">Membrane</keyword>